<evidence type="ECO:0000313" key="1">
    <source>
        <dbReference type="EMBL" id="KAH7422018.1"/>
    </source>
</evidence>
<comment type="caution">
    <text evidence="1">The sequence shown here is derived from an EMBL/GenBank/DDBJ whole genome shotgun (WGS) entry which is preliminary data.</text>
</comment>
<accession>A0A8T2THQ0</accession>
<evidence type="ECO:0008006" key="3">
    <source>
        <dbReference type="Google" id="ProtNLM"/>
    </source>
</evidence>
<dbReference type="EMBL" id="CM035418">
    <property type="protein sequence ID" value="KAH7422018.1"/>
    <property type="molecule type" value="Genomic_DNA"/>
</dbReference>
<gene>
    <name evidence="1" type="ORF">KP509_13G086500</name>
</gene>
<reference evidence="1" key="1">
    <citation type="submission" date="2021-08" db="EMBL/GenBank/DDBJ databases">
        <title>WGS assembly of Ceratopteris richardii.</title>
        <authorList>
            <person name="Marchant D.B."/>
            <person name="Chen G."/>
            <person name="Jenkins J."/>
            <person name="Shu S."/>
            <person name="Leebens-Mack J."/>
            <person name="Grimwood J."/>
            <person name="Schmutz J."/>
            <person name="Soltis P."/>
            <person name="Soltis D."/>
            <person name="Chen Z.-H."/>
        </authorList>
    </citation>
    <scope>NUCLEOTIDE SEQUENCE</scope>
    <source>
        <strain evidence="1">Whitten #5841</strain>
        <tissue evidence="1">Leaf</tissue>
    </source>
</reference>
<organism evidence="1 2">
    <name type="scientific">Ceratopteris richardii</name>
    <name type="common">Triangle waterfern</name>
    <dbReference type="NCBI Taxonomy" id="49495"/>
    <lineage>
        <taxon>Eukaryota</taxon>
        <taxon>Viridiplantae</taxon>
        <taxon>Streptophyta</taxon>
        <taxon>Embryophyta</taxon>
        <taxon>Tracheophyta</taxon>
        <taxon>Polypodiopsida</taxon>
        <taxon>Polypodiidae</taxon>
        <taxon>Polypodiales</taxon>
        <taxon>Pteridineae</taxon>
        <taxon>Pteridaceae</taxon>
        <taxon>Parkerioideae</taxon>
        <taxon>Ceratopteris</taxon>
    </lineage>
</organism>
<dbReference type="Proteomes" id="UP000825935">
    <property type="component" value="Chromosome 13"/>
</dbReference>
<sequence>MILEEIILTLRELWRLFTALKTNQEYFMGANVIVETDSLPLIGLIANCSSPDIAMLRWITFIKFINPTFLCIAEKHNTIVDMLSREKFDDDREAMDKHIDLINYETSTFMYEIFRANDFEGE</sequence>
<proteinExistence type="predicted"/>
<dbReference type="OrthoDB" id="5425374at2759"/>
<keyword evidence="2" id="KW-1185">Reference proteome</keyword>
<protein>
    <recommendedName>
        <fullName evidence="3">Reverse transcriptase RNase H-like domain-containing protein</fullName>
    </recommendedName>
</protein>
<evidence type="ECO:0000313" key="2">
    <source>
        <dbReference type="Proteomes" id="UP000825935"/>
    </source>
</evidence>
<dbReference type="AlphaFoldDB" id="A0A8T2THQ0"/>
<name>A0A8T2THQ0_CERRI</name>